<feature type="domain" description="ABC transporter" evidence="8">
    <location>
        <begin position="368"/>
        <end position="603"/>
    </location>
</feature>
<dbReference type="PANTHER" id="PTHR24221:SF423">
    <property type="entry name" value="ABC TRANSPORTER"/>
    <property type="match status" value="1"/>
</dbReference>
<dbReference type="KEGG" id="cyn:Cyan7425_2437"/>
<dbReference type="HOGENOM" id="CLU_000604_84_3_3"/>
<dbReference type="SMART" id="SM00382">
    <property type="entry name" value="AAA"/>
    <property type="match status" value="1"/>
</dbReference>
<evidence type="ECO:0000256" key="7">
    <source>
        <dbReference type="SAM" id="Phobius"/>
    </source>
</evidence>
<feature type="transmembrane region" description="Helical" evidence="7">
    <location>
        <begin position="171"/>
        <end position="190"/>
    </location>
</feature>
<sequence>MTIDRVSIWPLLWQMIRYAQTLYWIDAFLWLLIAGLPAVPGLVIREFFNTLTDQSSFALSSWAWIALFLSIGVARILAIFAGRITKTQHRFTMSALVRRNLLAKLFDRPGAESLTLATPAAASLSPGEVMSFFREDATQIEDVVVGTNEVLGEGVFAVGSLLLLLSVNARLTLFVFLPLALIAALIHRLAQRIKRYRRASRQATQQVTGMIGEMFTAVQAIQVAGAEPTVLAHFRHLCDRRRQSIVQDRLLTALLESSFENLVSLGTGAILLFAAEAMRSQGDNLTVGDFALFVYYLSYVTYFLSFLGGFLALSKQSEVSFERMEGLLGCGAQALVAPQPLYLPTIRGYNPPLPALEQPAAIEPLQELTALNLTYHYPGSDRGITDISLRLQRGNLIVITGPVGSGKTTLLRVLLGLLPSHRGEIYWNGQRVEEPAQFFVPPCSAYTPQVPQLLSTSVRENILLGMGTDDQTLEQAIALASFEPDLATMPEGLETLIGSKGMRLSGGQLQRVAAARMFIRQPELLVCDDLSSALDQETEQTLWSRLFGRSSLFNSTSDHPCTPTYLVVSHRRTVLQRADRILLLNQGRVELEGTFADLPAAYVR</sequence>
<dbReference type="Pfam" id="PF00664">
    <property type="entry name" value="ABC_membrane"/>
    <property type="match status" value="1"/>
</dbReference>
<evidence type="ECO:0000313" key="10">
    <source>
        <dbReference type="EMBL" id="ACL44795.1"/>
    </source>
</evidence>
<dbReference type="PANTHER" id="PTHR24221">
    <property type="entry name" value="ATP-BINDING CASSETTE SUB-FAMILY B"/>
    <property type="match status" value="1"/>
</dbReference>
<dbReference type="GO" id="GO:0005886">
    <property type="term" value="C:plasma membrane"/>
    <property type="evidence" value="ECO:0007669"/>
    <property type="project" value="UniProtKB-SubCell"/>
</dbReference>
<reference evidence="10" key="1">
    <citation type="submission" date="2009-01" db="EMBL/GenBank/DDBJ databases">
        <title>Complete sequence of chromosome Cyanothece sp. PCC 7425.</title>
        <authorList>
            <consortium name="US DOE Joint Genome Institute"/>
            <person name="Lucas S."/>
            <person name="Copeland A."/>
            <person name="Lapidus A."/>
            <person name="Glavina del Rio T."/>
            <person name="Dalin E."/>
            <person name="Tice H."/>
            <person name="Bruce D."/>
            <person name="Goodwin L."/>
            <person name="Pitluck S."/>
            <person name="Sims D."/>
            <person name="Meineke L."/>
            <person name="Brettin T."/>
            <person name="Detter J.C."/>
            <person name="Han C."/>
            <person name="Larimer F."/>
            <person name="Land M."/>
            <person name="Hauser L."/>
            <person name="Kyrpides N."/>
            <person name="Ovchinnikova G."/>
            <person name="Liberton M."/>
            <person name="Stoeckel J."/>
            <person name="Banerjee A."/>
            <person name="Singh A."/>
            <person name="Page L."/>
            <person name="Sato H."/>
            <person name="Zhao L."/>
            <person name="Sherman L."/>
            <person name="Pakrasi H."/>
            <person name="Richardson P."/>
        </authorList>
    </citation>
    <scope>NUCLEOTIDE SEQUENCE</scope>
    <source>
        <strain evidence="10">PCC 7425</strain>
    </source>
</reference>
<evidence type="ECO:0000256" key="4">
    <source>
        <dbReference type="ARBA" id="ARBA00022840"/>
    </source>
</evidence>
<evidence type="ECO:0000256" key="3">
    <source>
        <dbReference type="ARBA" id="ARBA00022741"/>
    </source>
</evidence>
<dbReference type="GO" id="GO:0005524">
    <property type="term" value="F:ATP binding"/>
    <property type="evidence" value="ECO:0007669"/>
    <property type="project" value="UniProtKB-KW"/>
</dbReference>
<dbReference type="Gene3D" id="1.20.1560.10">
    <property type="entry name" value="ABC transporter type 1, transmembrane domain"/>
    <property type="match status" value="1"/>
</dbReference>
<feature type="transmembrane region" description="Helical" evidence="7">
    <location>
        <begin position="21"/>
        <end position="42"/>
    </location>
</feature>
<evidence type="ECO:0000256" key="2">
    <source>
        <dbReference type="ARBA" id="ARBA00022692"/>
    </source>
</evidence>
<feature type="transmembrane region" description="Helical" evidence="7">
    <location>
        <begin position="293"/>
        <end position="313"/>
    </location>
</feature>
<dbReference type="AlphaFoldDB" id="B8HXA4"/>
<dbReference type="GO" id="GO:0016887">
    <property type="term" value="F:ATP hydrolysis activity"/>
    <property type="evidence" value="ECO:0007669"/>
    <property type="project" value="InterPro"/>
</dbReference>
<keyword evidence="6 7" id="KW-0472">Membrane</keyword>
<comment type="subcellular location">
    <subcellularLocation>
        <location evidence="1">Cell membrane</location>
        <topology evidence="1">Multi-pass membrane protein</topology>
    </subcellularLocation>
</comment>
<feature type="transmembrane region" description="Helical" evidence="7">
    <location>
        <begin position="62"/>
        <end position="81"/>
    </location>
</feature>
<dbReference type="InterPro" id="IPR003593">
    <property type="entry name" value="AAA+_ATPase"/>
</dbReference>
<dbReference type="InterPro" id="IPR036640">
    <property type="entry name" value="ABC1_TM_sf"/>
</dbReference>
<dbReference type="SUPFAM" id="SSF90123">
    <property type="entry name" value="ABC transporter transmembrane region"/>
    <property type="match status" value="1"/>
</dbReference>
<organism evidence="10">
    <name type="scientific">Cyanothece sp. (strain PCC 7425 / ATCC 29141)</name>
    <dbReference type="NCBI Taxonomy" id="395961"/>
    <lineage>
        <taxon>Bacteria</taxon>
        <taxon>Bacillati</taxon>
        <taxon>Cyanobacteriota</taxon>
        <taxon>Cyanophyceae</taxon>
        <taxon>Gomontiellales</taxon>
        <taxon>Cyanothecaceae</taxon>
        <taxon>Cyanothece</taxon>
    </lineage>
</organism>
<dbReference type="SUPFAM" id="SSF52540">
    <property type="entry name" value="P-loop containing nucleoside triphosphate hydrolases"/>
    <property type="match status" value="1"/>
</dbReference>
<keyword evidence="3" id="KW-0547">Nucleotide-binding</keyword>
<evidence type="ECO:0000256" key="1">
    <source>
        <dbReference type="ARBA" id="ARBA00004651"/>
    </source>
</evidence>
<evidence type="ECO:0000256" key="6">
    <source>
        <dbReference type="ARBA" id="ARBA00023136"/>
    </source>
</evidence>
<dbReference type="EMBL" id="CP001344">
    <property type="protein sequence ID" value="ACL44795.1"/>
    <property type="molecule type" value="Genomic_DNA"/>
</dbReference>
<evidence type="ECO:0000259" key="9">
    <source>
        <dbReference type="PROSITE" id="PS50929"/>
    </source>
</evidence>
<gene>
    <name evidence="10" type="ordered locus">Cyan7425_2437</name>
</gene>
<dbReference type="CDD" id="cd07346">
    <property type="entry name" value="ABC_6TM_exporters"/>
    <property type="match status" value="1"/>
</dbReference>
<dbReference type="InterPro" id="IPR027417">
    <property type="entry name" value="P-loop_NTPase"/>
</dbReference>
<keyword evidence="5 7" id="KW-1133">Transmembrane helix</keyword>
<protein>
    <submittedName>
        <fullName evidence="10">ABC transporter related</fullName>
    </submittedName>
</protein>
<dbReference type="Pfam" id="PF00005">
    <property type="entry name" value="ABC_tran"/>
    <property type="match status" value="1"/>
</dbReference>
<dbReference type="InterPro" id="IPR011527">
    <property type="entry name" value="ABC1_TM_dom"/>
</dbReference>
<keyword evidence="4" id="KW-0067">ATP-binding</keyword>
<keyword evidence="2 7" id="KW-0812">Transmembrane</keyword>
<dbReference type="eggNOG" id="COG1132">
    <property type="taxonomic scope" value="Bacteria"/>
</dbReference>
<evidence type="ECO:0000256" key="5">
    <source>
        <dbReference type="ARBA" id="ARBA00022989"/>
    </source>
</evidence>
<feature type="transmembrane region" description="Helical" evidence="7">
    <location>
        <begin position="250"/>
        <end position="273"/>
    </location>
</feature>
<dbReference type="STRING" id="395961.Cyan7425_2437"/>
<dbReference type="GO" id="GO:0140359">
    <property type="term" value="F:ABC-type transporter activity"/>
    <property type="evidence" value="ECO:0007669"/>
    <property type="project" value="InterPro"/>
</dbReference>
<dbReference type="Gene3D" id="3.40.50.300">
    <property type="entry name" value="P-loop containing nucleotide triphosphate hydrolases"/>
    <property type="match status" value="1"/>
</dbReference>
<dbReference type="InterPro" id="IPR039421">
    <property type="entry name" value="Type_1_exporter"/>
</dbReference>
<proteinExistence type="predicted"/>
<dbReference type="PROSITE" id="PS50893">
    <property type="entry name" value="ABC_TRANSPORTER_2"/>
    <property type="match status" value="1"/>
</dbReference>
<name>B8HXA4_CYAP4</name>
<evidence type="ECO:0000259" key="8">
    <source>
        <dbReference type="PROSITE" id="PS50893"/>
    </source>
</evidence>
<dbReference type="InterPro" id="IPR003439">
    <property type="entry name" value="ABC_transporter-like_ATP-bd"/>
</dbReference>
<feature type="transmembrane region" description="Helical" evidence="7">
    <location>
        <begin position="143"/>
        <end position="165"/>
    </location>
</feature>
<dbReference type="PROSITE" id="PS50929">
    <property type="entry name" value="ABC_TM1F"/>
    <property type="match status" value="1"/>
</dbReference>
<feature type="domain" description="ABC transmembrane type-1" evidence="9">
    <location>
        <begin position="24"/>
        <end position="316"/>
    </location>
</feature>
<accession>B8HXA4</accession>